<dbReference type="PANTHER" id="PTHR43802:SF1">
    <property type="entry name" value="IP11341P-RELATED"/>
    <property type="match status" value="1"/>
</dbReference>
<protein>
    <submittedName>
        <fullName evidence="3">Enoyl-CoA hydratase/isomerase family protein</fullName>
    </submittedName>
</protein>
<gene>
    <name evidence="2" type="ORF">C1876_09395</name>
    <name evidence="3" type="ORF">DMP09_10165</name>
</gene>
<proteinExistence type="inferred from homology"/>
<dbReference type="AlphaFoldDB" id="A0A3N0IWL8"/>
<dbReference type="Gene3D" id="3.90.226.10">
    <property type="entry name" value="2-enoyl-CoA Hydratase, Chain A, domain 1"/>
    <property type="match status" value="1"/>
</dbReference>
<reference evidence="5" key="2">
    <citation type="submission" date="2018-05" db="EMBL/GenBank/DDBJ databases">
        <title>Genome Sequencing of selected type strains of the family Eggerthellaceae.</title>
        <authorList>
            <person name="Danylec N."/>
            <person name="Stoll D.A."/>
            <person name="Doetsch A."/>
            <person name="Huch M."/>
        </authorList>
    </citation>
    <scope>NUCLEOTIDE SEQUENCE [LARGE SCALE GENOMIC DNA]</scope>
    <source>
        <strain evidence="5">DSM 16107</strain>
    </source>
</reference>
<evidence type="ECO:0000313" key="5">
    <source>
        <dbReference type="Proteomes" id="UP000270112"/>
    </source>
</evidence>
<evidence type="ECO:0000313" key="4">
    <source>
        <dbReference type="Proteomes" id="UP000253817"/>
    </source>
</evidence>
<dbReference type="SUPFAM" id="SSF52096">
    <property type="entry name" value="ClpP/crotonase"/>
    <property type="match status" value="1"/>
</dbReference>
<dbReference type="RefSeq" id="WP_114546467.1">
    <property type="nucleotide sequence ID" value="NZ_CALJMG010000163.1"/>
</dbReference>
<dbReference type="OrthoDB" id="9777711at2"/>
<dbReference type="PANTHER" id="PTHR43802">
    <property type="entry name" value="ENOYL-COA HYDRATASE"/>
    <property type="match status" value="1"/>
</dbReference>
<dbReference type="GO" id="GO:0016853">
    <property type="term" value="F:isomerase activity"/>
    <property type="evidence" value="ECO:0007669"/>
    <property type="project" value="UniProtKB-KW"/>
</dbReference>
<dbReference type="Proteomes" id="UP000253817">
    <property type="component" value="Unassembled WGS sequence"/>
</dbReference>
<keyword evidence="4" id="KW-1185">Reference proteome</keyword>
<sequence length="293" mass="32946">MSVYQEKYCVPEFTYDNYEKITVEKDGPVYIVSFNDPGNLNAMSYAQMAEFNEFLIKVRMDHECRVIVLTGEGRAFCAGFNLNDLAMEHPDDMGDVQTMYYLMQRICSDQVVYMHRCEQPIIGALKGYAVGGGMSLSCACDMRILGESFKMNAGYLAIGYTGTDMSGSFYLPKIVGYERAFRIMSSPDRWDAETLHSWGFGLEVVPDDEVVAKAVELAHHMCDTTAPMALRLTKESIHAAVDGTSFETQVKMENRNQVLGAVSQDGVIGRAKMNPRNKQDVKDNPEKYQFKNL</sequence>
<evidence type="ECO:0000256" key="1">
    <source>
        <dbReference type="ARBA" id="ARBA00005254"/>
    </source>
</evidence>
<name>A0A3N0IWL8_9ACTN</name>
<comment type="caution">
    <text evidence="3">The sequence shown here is derived from an EMBL/GenBank/DDBJ whole genome shotgun (WGS) entry which is preliminary data.</text>
</comment>
<reference evidence="3" key="3">
    <citation type="journal article" date="2019" name="Microbiol. Resour. Announc.">
        <title>Draft Genome Sequences of Type Strains of Gordonibacter faecihominis, Paraeggerthella hongkongensis, Parvibacter caecicola,Slackia equolifaciens, Slackia faecicanis, and Slackia isoflavoniconvertens.</title>
        <authorList>
            <person name="Danylec N."/>
            <person name="Stoll D.A."/>
            <person name="Dotsch A."/>
            <person name="Huch M."/>
        </authorList>
    </citation>
    <scope>NUCLEOTIDE SEQUENCE</scope>
    <source>
        <strain evidence="3">DSM 16107</strain>
    </source>
</reference>
<dbReference type="EMBL" id="PPTT01000014">
    <property type="protein sequence ID" value="RDB68657.1"/>
    <property type="molecule type" value="Genomic_DNA"/>
</dbReference>
<dbReference type="InterPro" id="IPR029045">
    <property type="entry name" value="ClpP/crotonase-like_dom_sf"/>
</dbReference>
<dbReference type="Pfam" id="PF00378">
    <property type="entry name" value="ECH_1"/>
    <property type="match status" value="1"/>
</dbReference>
<evidence type="ECO:0000313" key="3">
    <source>
        <dbReference type="EMBL" id="RNM41335.1"/>
    </source>
</evidence>
<organism evidence="3 5">
    <name type="scientific">Eggerthella sinensis</name>
    <dbReference type="NCBI Taxonomy" id="242230"/>
    <lineage>
        <taxon>Bacteria</taxon>
        <taxon>Bacillati</taxon>
        <taxon>Actinomycetota</taxon>
        <taxon>Coriobacteriia</taxon>
        <taxon>Eggerthellales</taxon>
        <taxon>Eggerthellaceae</taxon>
        <taxon>Eggerthella</taxon>
    </lineage>
</organism>
<keyword evidence="3" id="KW-0413">Isomerase</keyword>
<dbReference type="Proteomes" id="UP000270112">
    <property type="component" value="Unassembled WGS sequence"/>
</dbReference>
<evidence type="ECO:0000313" key="2">
    <source>
        <dbReference type="EMBL" id="RDB68657.1"/>
    </source>
</evidence>
<dbReference type="InterPro" id="IPR001753">
    <property type="entry name" value="Enoyl-CoA_hydra/iso"/>
</dbReference>
<reference evidence="2 4" key="1">
    <citation type="journal article" date="2018" name="Elife">
        <title>Discovery and characterization of a prevalent human gut bacterial enzyme sufficient for the inactivation of a family of plant toxins.</title>
        <authorList>
            <person name="Koppel N."/>
            <person name="Bisanz J.E."/>
            <person name="Pandelia M.E."/>
            <person name="Turnbaugh P.J."/>
            <person name="Balskus E.P."/>
        </authorList>
    </citation>
    <scope>NUCLEOTIDE SEQUENCE [LARGE SCALE GENOMIC DNA]</scope>
    <source>
        <strain evidence="2 4">DSM 16107</strain>
    </source>
</reference>
<comment type="similarity">
    <text evidence="1">Belongs to the enoyl-CoA hydratase/isomerase family.</text>
</comment>
<dbReference type="CDD" id="cd06558">
    <property type="entry name" value="crotonase-like"/>
    <property type="match status" value="1"/>
</dbReference>
<accession>A0A3N0IWL8</accession>
<dbReference type="EMBL" id="QICC01000040">
    <property type="protein sequence ID" value="RNM41335.1"/>
    <property type="molecule type" value="Genomic_DNA"/>
</dbReference>